<feature type="region of interest" description="Disordered" evidence="1">
    <location>
        <begin position="119"/>
        <end position="159"/>
    </location>
</feature>
<dbReference type="Proteomes" id="UP000724874">
    <property type="component" value="Unassembled WGS sequence"/>
</dbReference>
<evidence type="ECO:0000256" key="1">
    <source>
        <dbReference type="SAM" id="MobiDB-lite"/>
    </source>
</evidence>
<reference evidence="2" key="1">
    <citation type="submission" date="2020-11" db="EMBL/GenBank/DDBJ databases">
        <authorList>
            <consortium name="DOE Joint Genome Institute"/>
            <person name="Ahrendt S."/>
            <person name="Riley R."/>
            <person name="Andreopoulos W."/>
            <person name="LaButti K."/>
            <person name="Pangilinan J."/>
            <person name="Ruiz-duenas F.J."/>
            <person name="Barrasa J.M."/>
            <person name="Sanchez-Garcia M."/>
            <person name="Camarero S."/>
            <person name="Miyauchi S."/>
            <person name="Serrano A."/>
            <person name="Linde D."/>
            <person name="Babiker R."/>
            <person name="Drula E."/>
            <person name="Ayuso-Fernandez I."/>
            <person name="Pacheco R."/>
            <person name="Padilla G."/>
            <person name="Ferreira P."/>
            <person name="Barriuso J."/>
            <person name="Kellner H."/>
            <person name="Castanera R."/>
            <person name="Alfaro M."/>
            <person name="Ramirez L."/>
            <person name="Pisabarro A.G."/>
            <person name="Kuo A."/>
            <person name="Tritt A."/>
            <person name="Lipzen A."/>
            <person name="He G."/>
            <person name="Yan M."/>
            <person name="Ng V."/>
            <person name="Cullen D."/>
            <person name="Martin F."/>
            <person name="Rosso M.-N."/>
            <person name="Henrissat B."/>
            <person name="Hibbett D."/>
            <person name="Martinez A.T."/>
            <person name="Grigoriev I.V."/>
        </authorList>
    </citation>
    <scope>NUCLEOTIDE SEQUENCE</scope>
    <source>
        <strain evidence="2">AH 44721</strain>
    </source>
</reference>
<feature type="compositionally biased region" description="Polar residues" evidence="1">
    <location>
        <begin position="124"/>
        <end position="135"/>
    </location>
</feature>
<evidence type="ECO:0000313" key="2">
    <source>
        <dbReference type="EMBL" id="KAF8874967.1"/>
    </source>
</evidence>
<organism evidence="2 3">
    <name type="scientific">Gymnopilus junonius</name>
    <name type="common">Spectacular rustgill mushroom</name>
    <name type="synonym">Gymnopilus spectabilis subsp. junonius</name>
    <dbReference type="NCBI Taxonomy" id="109634"/>
    <lineage>
        <taxon>Eukaryota</taxon>
        <taxon>Fungi</taxon>
        <taxon>Dikarya</taxon>
        <taxon>Basidiomycota</taxon>
        <taxon>Agaricomycotina</taxon>
        <taxon>Agaricomycetes</taxon>
        <taxon>Agaricomycetidae</taxon>
        <taxon>Agaricales</taxon>
        <taxon>Agaricineae</taxon>
        <taxon>Hymenogastraceae</taxon>
        <taxon>Gymnopilus</taxon>
    </lineage>
</organism>
<sequence>MSSQPSSSAPLSFLDQEMLFLNQPDGTPPASPSLTGTFSALTPQNAFSATLSGTQNNSPVYPYHAMMYPPQMLAQLNYSQQSTFPQTPLPPSMLQTIPSYYSGNILFPQAHNLPSSLGVFNPNGPATNAVSTQPPTKRKRQTTTSSGRSGKRQKKNSAAVVTEITPSPHCSVGPPSVVPSAQAEVVHQTSNCEFKIIFGRYMNMNFLCYSGSQWMYSRLKHLLFRVSASSRQAKRHFSYKTERLSFVEELAREADYAIVGPLTEHAIDELLKAGNLEELEDLVKNIHDQL</sequence>
<protein>
    <submittedName>
        <fullName evidence="2">Uncharacterized protein</fullName>
    </submittedName>
</protein>
<keyword evidence="3" id="KW-1185">Reference proteome</keyword>
<evidence type="ECO:0000313" key="3">
    <source>
        <dbReference type="Proteomes" id="UP000724874"/>
    </source>
</evidence>
<dbReference type="AlphaFoldDB" id="A0A9P5NA81"/>
<name>A0A9P5NA81_GYMJU</name>
<comment type="caution">
    <text evidence="2">The sequence shown here is derived from an EMBL/GenBank/DDBJ whole genome shotgun (WGS) entry which is preliminary data.</text>
</comment>
<gene>
    <name evidence="2" type="ORF">CPB84DRAFT_1853444</name>
</gene>
<accession>A0A9P5NA81</accession>
<proteinExistence type="predicted"/>
<dbReference type="OrthoDB" id="3262464at2759"/>
<dbReference type="EMBL" id="JADNYJ010000205">
    <property type="protein sequence ID" value="KAF8874967.1"/>
    <property type="molecule type" value="Genomic_DNA"/>
</dbReference>